<gene>
    <name evidence="4" type="ORF">SAMEA3389245_00704</name>
</gene>
<accession>A0AAQ2W0N2</accession>
<name>A0AAQ2W0N2_STREE</name>
<feature type="region of interest" description="Disordered" evidence="3">
    <location>
        <begin position="422"/>
        <end position="465"/>
    </location>
</feature>
<dbReference type="GO" id="GO:0003697">
    <property type="term" value="F:single-stranded DNA binding"/>
    <property type="evidence" value="ECO:0007669"/>
    <property type="project" value="InterPro"/>
</dbReference>
<proteinExistence type="predicted"/>
<comment type="caution">
    <text evidence="4">The sequence shown here is derived from an EMBL/GenBank/DDBJ whole genome shotgun (WGS) entry which is preliminary data.</text>
</comment>
<dbReference type="InterPro" id="IPR000424">
    <property type="entry name" value="Primosome_PriB/ssb"/>
</dbReference>
<dbReference type="Proteomes" id="UP000405447">
    <property type="component" value="Unassembled WGS sequence"/>
</dbReference>
<dbReference type="SUPFAM" id="SSF50249">
    <property type="entry name" value="Nucleic acid-binding proteins"/>
    <property type="match status" value="1"/>
</dbReference>
<feature type="region of interest" description="Disordered" evidence="3">
    <location>
        <begin position="298"/>
        <end position="317"/>
    </location>
</feature>
<evidence type="ECO:0000256" key="2">
    <source>
        <dbReference type="PROSITE-ProRule" id="PRU00252"/>
    </source>
</evidence>
<dbReference type="AlphaFoldDB" id="A0AAQ2W0N2"/>
<protein>
    <submittedName>
        <fullName evidence="4">Conjugative transposon single-strand binding protein</fullName>
    </submittedName>
</protein>
<evidence type="ECO:0000256" key="3">
    <source>
        <dbReference type="SAM" id="MobiDB-lite"/>
    </source>
</evidence>
<keyword evidence="1 2" id="KW-0238">DNA-binding</keyword>
<dbReference type="EMBL" id="CABCSJ010000002">
    <property type="protein sequence ID" value="VST63534.1"/>
    <property type="molecule type" value="Genomic_DNA"/>
</dbReference>
<sequence>MEYHKNIKATDSEMQKLFENEEYNYSVRYFEKIGENLFKTIIRTPENIEFPKSKTLSINTIKKLVETDANINSIYIRDEFTKMKNKVYEFNQKKYPGYEDMDIKLIISRIRGIEDFDTLNDFYDSLKSKGYLEEIKESIKNIIDKELEENIQVKVQEGKNMKLEKGDIVKTALSENTTVLDVKDNQAVLFSGTQFVLATGIKENKESGKFEWDNGRYANDLKSISDMQNNNFETMKETLSFLAEYNHSDFVKGIISLEIGIENEDTLDVAYDNYMNDKIMGLVDEKFYDYIDENELEAPDLESGREDKSTISGKSNENKEKANTININGNIASDIDIKNLTSKDGRDFTVASFAVAENDKEGKVKYTNCLAYNDKVSSVENLKKGDFVHVFGKEKISQGKDGKEYTSLKVYSAKLLKAKEQVKTNQNTKDVKKPSALGKLKEYKEKTSEKPKEQSGIKKEKNVER</sequence>
<feature type="compositionally biased region" description="Basic and acidic residues" evidence="3">
    <location>
        <begin position="429"/>
        <end position="465"/>
    </location>
</feature>
<dbReference type="PROSITE" id="PS50935">
    <property type="entry name" value="SSB"/>
    <property type="match status" value="1"/>
</dbReference>
<dbReference type="InterPro" id="IPR012340">
    <property type="entry name" value="NA-bd_OB-fold"/>
</dbReference>
<organism evidence="4 5">
    <name type="scientific">Streptococcus pneumoniae</name>
    <dbReference type="NCBI Taxonomy" id="1313"/>
    <lineage>
        <taxon>Bacteria</taxon>
        <taxon>Bacillati</taxon>
        <taxon>Bacillota</taxon>
        <taxon>Bacilli</taxon>
        <taxon>Lactobacillales</taxon>
        <taxon>Streptococcaceae</taxon>
        <taxon>Streptococcus</taxon>
    </lineage>
</organism>
<reference evidence="4 5" key="1">
    <citation type="submission" date="2019-04" db="EMBL/GenBank/DDBJ databases">
        <authorList>
            <consortium name="Pathogen Informatics"/>
        </authorList>
    </citation>
    <scope>NUCLEOTIDE SEQUENCE [LARGE SCALE GENOMIC DNA]</scope>
    <source>
        <strain evidence="4 5">GPSC535</strain>
    </source>
</reference>
<evidence type="ECO:0000256" key="1">
    <source>
        <dbReference type="ARBA" id="ARBA00023125"/>
    </source>
</evidence>
<evidence type="ECO:0000313" key="5">
    <source>
        <dbReference type="Proteomes" id="UP000405447"/>
    </source>
</evidence>
<dbReference type="Gene3D" id="2.40.50.140">
    <property type="entry name" value="Nucleic acid-binding proteins"/>
    <property type="match status" value="1"/>
</dbReference>
<evidence type="ECO:0000313" key="4">
    <source>
        <dbReference type="EMBL" id="VST63534.1"/>
    </source>
</evidence>